<dbReference type="InterPro" id="IPR019427">
    <property type="entry name" value="7TM_GPCR_serpentine_rcpt_Srw"/>
</dbReference>
<dbReference type="InterPro" id="IPR053093">
    <property type="entry name" value="GPCR-like"/>
</dbReference>
<keyword evidence="6" id="KW-0807">Transducer</keyword>
<feature type="transmembrane region" description="Helical" evidence="7">
    <location>
        <begin position="50"/>
        <end position="74"/>
    </location>
</feature>
<keyword evidence="5 7" id="KW-0472">Membrane</keyword>
<evidence type="ECO:0000313" key="9">
    <source>
        <dbReference type="EMBL" id="CAL4073495.1"/>
    </source>
</evidence>
<dbReference type="GO" id="GO:0016020">
    <property type="term" value="C:membrane"/>
    <property type="evidence" value="ECO:0007669"/>
    <property type="project" value="UniProtKB-SubCell"/>
</dbReference>
<feature type="transmembrane region" description="Helical" evidence="7">
    <location>
        <begin position="86"/>
        <end position="105"/>
    </location>
</feature>
<keyword evidence="6" id="KW-0297">G-protein coupled receptor</keyword>
<gene>
    <name evidence="9" type="ORF">MNOR_LOCUS9145</name>
</gene>
<dbReference type="EMBL" id="CAXKWB010004355">
    <property type="protein sequence ID" value="CAL4073495.1"/>
    <property type="molecule type" value="Genomic_DNA"/>
</dbReference>
<feature type="transmembrane region" description="Helical" evidence="7">
    <location>
        <begin position="322"/>
        <end position="341"/>
    </location>
</feature>
<feature type="transmembrane region" description="Helical" evidence="7">
    <location>
        <begin position="234"/>
        <end position="256"/>
    </location>
</feature>
<dbReference type="PANTHER" id="PTHR47760:SF1">
    <property type="entry name" value="G-PROTEIN COUPLED RECEPTORS FAMILY 1 PROFILE DOMAIN-CONTAINING PROTEIN"/>
    <property type="match status" value="1"/>
</dbReference>
<dbReference type="InterPro" id="IPR000276">
    <property type="entry name" value="GPCR_Rhodpsn"/>
</dbReference>
<dbReference type="PRINTS" id="PR00237">
    <property type="entry name" value="GPCRRHODOPSN"/>
</dbReference>
<keyword evidence="6" id="KW-0675">Receptor</keyword>
<feature type="transmembrane region" description="Helical" evidence="7">
    <location>
        <begin position="277"/>
        <end position="302"/>
    </location>
</feature>
<proteinExistence type="inferred from homology"/>
<comment type="subcellular location">
    <subcellularLocation>
        <location evidence="1">Membrane</location>
    </subcellularLocation>
</comment>
<evidence type="ECO:0000256" key="1">
    <source>
        <dbReference type="ARBA" id="ARBA00004370"/>
    </source>
</evidence>
<dbReference type="Pfam" id="PF10324">
    <property type="entry name" value="7TM_GPCR_Srw"/>
    <property type="match status" value="1"/>
</dbReference>
<comment type="similarity">
    <text evidence="2 6">Belongs to the G-protein coupled receptor 1 family.</text>
</comment>
<evidence type="ECO:0000256" key="4">
    <source>
        <dbReference type="ARBA" id="ARBA00022989"/>
    </source>
</evidence>
<evidence type="ECO:0000313" key="10">
    <source>
        <dbReference type="Proteomes" id="UP001497623"/>
    </source>
</evidence>
<dbReference type="PROSITE" id="PS00237">
    <property type="entry name" value="G_PROTEIN_RECEP_F1_1"/>
    <property type="match status" value="1"/>
</dbReference>
<feature type="non-terminal residue" evidence="9">
    <location>
        <position position="392"/>
    </location>
</feature>
<feature type="domain" description="G-protein coupled receptors family 1 profile" evidence="8">
    <location>
        <begin position="66"/>
        <end position="338"/>
    </location>
</feature>
<sequence>YAVHRTNITLIYLSDLNPMAVNTSSTPLNISSDYVPILEVPNDVAWIRWLAYQVLGSIFICLGIITNALCLYLSYRPKMRLIHINLYVKIIAISDLLGCLLLIPWTPTSDTCIFDSYVIAFYNAYFGTTLLSFTRSLTFYMIIWLSYDRFLAVWSFEKFQNVQKHNMFRRRMIGTFIYCLLAFIPLWVNASVICVGEFCDSSSNSQEQLWMSNNGYVNNIKTKWFPIFLGIRELLFRLIPNILLIVFGIGLIVALAKKRQEFEDPTMSKSTDKGFHNTIMVLVINLSYILSSLPIMIVGLFFYRREEGECFSNSNIEAWNAFGVLLRSFWHAINVIFIFALNNDYQMELKCLISKIPGVGQWITKKYYVSSTTNDGSLNTTEVSMSSETFLY</sequence>
<evidence type="ECO:0000256" key="7">
    <source>
        <dbReference type="SAM" id="Phobius"/>
    </source>
</evidence>
<evidence type="ECO:0000256" key="6">
    <source>
        <dbReference type="RuleBase" id="RU000688"/>
    </source>
</evidence>
<evidence type="ECO:0000256" key="3">
    <source>
        <dbReference type="ARBA" id="ARBA00022692"/>
    </source>
</evidence>
<organism evidence="9 10">
    <name type="scientific">Meganyctiphanes norvegica</name>
    <name type="common">Northern krill</name>
    <name type="synonym">Thysanopoda norvegica</name>
    <dbReference type="NCBI Taxonomy" id="48144"/>
    <lineage>
        <taxon>Eukaryota</taxon>
        <taxon>Metazoa</taxon>
        <taxon>Ecdysozoa</taxon>
        <taxon>Arthropoda</taxon>
        <taxon>Crustacea</taxon>
        <taxon>Multicrustacea</taxon>
        <taxon>Malacostraca</taxon>
        <taxon>Eumalacostraca</taxon>
        <taxon>Eucarida</taxon>
        <taxon>Euphausiacea</taxon>
        <taxon>Euphausiidae</taxon>
        <taxon>Meganyctiphanes</taxon>
    </lineage>
</organism>
<accession>A0AAV2QA32</accession>
<keyword evidence="4 7" id="KW-1133">Transmembrane helix</keyword>
<dbReference type="Proteomes" id="UP001497623">
    <property type="component" value="Unassembled WGS sequence"/>
</dbReference>
<dbReference type="SUPFAM" id="SSF81321">
    <property type="entry name" value="Family A G protein-coupled receptor-like"/>
    <property type="match status" value="1"/>
</dbReference>
<evidence type="ECO:0000259" key="8">
    <source>
        <dbReference type="PROSITE" id="PS50262"/>
    </source>
</evidence>
<dbReference type="PROSITE" id="PS50262">
    <property type="entry name" value="G_PROTEIN_RECEP_F1_2"/>
    <property type="match status" value="1"/>
</dbReference>
<dbReference type="GO" id="GO:0008528">
    <property type="term" value="F:G protein-coupled peptide receptor activity"/>
    <property type="evidence" value="ECO:0007669"/>
    <property type="project" value="InterPro"/>
</dbReference>
<dbReference type="PANTHER" id="PTHR47760">
    <property type="entry name" value="G-PROTEIN COUPLED RECEPTOR B0563.6-LIKE PROTEIN-RELATED"/>
    <property type="match status" value="1"/>
</dbReference>
<feature type="transmembrane region" description="Helical" evidence="7">
    <location>
        <begin position="168"/>
        <end position="188"/>
    </location>
</feature>
<name>A0AAV2QA32_MEGNR</name>
<comment type="caution">
    <text evidence="9">The sequence shown here is derived from an EMBL/GenBank/DDBJ whole genome shotgun (WGS) entry which is preliminary data.</text>
</comment>
<protein>
    <recommendedName>
        <fullName evidence="8">G-protein coupled receptors family 1 profile domain-containing protein</fullName>
    </recommendedName>
</protein>
<dbReference type="AlphaFoldDB" id="A0AAV2QA32"/>
<evidence type="ECO:0000256" key="2">
    <source>
        <dbReference type="ARBA" id="ARBA00010663"/>
    </source>
</evidence>
<keyword evidence="10" id="KW-1185">Reference proteome</keyword>
<evidence type="ECO:0000256" key="5">
    <source>
        <dbReference type="ARBA" id="ARBA00023136"/>
    </source>
</evidence>
<feature type="non-terminal residue" evidence="9">
    <location>
        <position position="1"/>
    </location>
</feature>
<dbReference type="Gene3D" id="1.20.1070.10">
    <property type="entry name" value="Rhodopsin 7-helix transmembrane proteins"/>
    <property type="match status" value="1"/>
</dbReference>
<reference evidence="9 10" key="1">
    <citation type="submission" date="2024-05" db="EMBL/GenBank/DDBJ databases">
        <authorList>
            <person name="Wallberg A."/>
        </authorList>
    </citation>
    <scope>NUCLEOTIDE SEQUENCE [LARGE SCALE GENOMIC DNA]</scope>
</reference>
<keyword evidence="3 6" id="KW-0812">Transmembrane</keyword>
<dbReference type="InterPro" id="IPR017452">
    <property type="entry name" value="GPCR_Rhodpsn_7TM"/>
</dbReference>
<feature type="transmembrane region" description="Helical" evidence="7">
    <location>
        <begin position="125"/>
        <end position="147"/>
    </location>
</feature>